<dbReference type="InterPro" id="IPR006927">
    <property type="entry name" value="DUF639"/>
</dbReference>
<keyword evidence="3" id="KW-1185">Reference proteome</keyword>
<comment type="caution">
    <text evidence="2">The sequence shown here is derived from an EMBL/GenBank/DDBJ whole genome shotgun (WGS) entry which is preliminary data.</text>
</comment>
<keyword evidence="1" id="KW-1133">Transmembrane helix</keyword>
<keyword evidence="1" id="KW-0812">Transmembrane</keyword>
<dbReference type="Proteomes" id="UP000737018">
    <property type="component" value="Unassembled WGS sequence"/>
</dbReference>
<dbReference type="EMBL" id="JRKL02002081">
    <property type="protein sequence ID" value="KAF3960548.1"/>
    <property type="molecule type" value="Genomic_DNA"/>
</dbReference>
<evidence type="ECO:0000256" key="1">
    <source>
        <dbReference type="SAM" id="Phobius"/>
    </source>
</evidence>
<evidence type="ECO:0000313" key="2">
    <source>
        <dbReference type="EMBL" id="KAF3960548.1"/>
    </source>
</evidence>
<name>A0A8J4RC35_9ROSI</name>
<reference evidence="2" key="1">
    <citation type="submission" date="2020-03" db="EMBL/GenBank/DDBJ databases">
        <title>Castanea mollissima Vanexum genome sequencing.</title>
        <authorList>
            <person name="Staton M."/>
        </authorList>
    </citation>
    <scope>NUCLEOTIDE SEQUENCE</scope>
    <source>
        <tissue evidence="2">Leaf</tissue>
    </source>
</reference>
<protein>
    <submittedName>
        <fullName evidence="2">Uncharacterized protein</fullName>
    </submittedName>
</protein>
<organism evidence="2 3">
    <name type="scientific">Castanea mollissima</name>
    <name type="common">Chinese chestnut</name>
    <dbReference type="NCBI Taxonomy" id="60419"/>
    <lineage>
        <taxon>Eukaryota</taxon>
        <taxon>Viridiplantae</taxon>
        <taxon>Streptophyta</taxon>
        <taxon>Embryophyta</taxon>
        <taxon>Tracheophyta</taxon>
        <taxon>Spermatophyta</taxon>
        <taxon>Magnoliopsida</taxon>
        <taxon>eudicotyledons</taxon>
        <taxon>Gunneridae</taxon>
        <taxon>Pentapetalae</taxon>
        <taxon>rosids</taxon>
        <taxon>fabids</taxon>
        <taxon>Fagales</taxon>
        <taxon>Fagaceae</taxon>
        <taxon>Castanea</taxon>
    </lineage>
</organism>
<dbReference type="Pfam" id="PF04842">
    <property type="entry name" value="DUF639"/>
    <property type="match status" value="1"/>
</dbReference>
<feature type="transmembrane region" description="Helical" evidence="1">
    <location>
        <begin position="6"/>
        <end position="30"/>
    </location>
</feature>
<accession>A0A8J4RC35</accession>
<dbReference type="PANTHER" id="PTHR31860">
    <property type="entry name" value="HEAT-INDUCIBLE TRANSCRIPTION REPRESSOR (DUF639)-RELATED"/>
    <property type="match status" value="1"/>
</dbReference>
<gene>
    <name evidence="2" type="ORF">CMV_014748</name>
</gene>
<dbReference type="PANTHER" id="PTHR31860:SF4">
    <property type="entry name" value="OS02G0637800 PROTEIN"/>
    <property type="match status" value="1"/>
</dbReference>
<feature type="non-terminal residue" evidence="2">
    <location>
        <position position="1"/>
    </location>
</feature>
<dbReference type="AlphaFoldDB" id="A0A8J4RC35"/>
<keyword evidence="1" id="KW-0472">Membrane</keyword>
<evidence type="ECO:0000313" key="3">
    <source>
        <dbReference type="Proteomes" id="UP000737018"/>
    </source>
</evidence>
<dbReference type="OrthoDB" id="742491at2759"/>
<sequence length="75" mass="9021">ATEKVALLLIFIAAAFAFVPMRYLVLLVFLEAFTREMPYRKESSNRWIRRVKEWWIRIPTAPVQLIKVDEKKKRK</sequence>
<proteinExistence type="predicted"/>